<dbReference type="PANTHER" id="PTHR22802">
    <property type="entry name" value="C-TYPE LECTIN SUPERFAMILY MEMBER"/>
    <property type="match status" value="1"/>
</dbReference>
<dbReference type="SUPFAM" id="SSF56436">
    <property type="entry name" value="C-type lectin-like"/>
    <property type="match status" value="1"/>
</dbReference>
<dbReference type="EMBL" id="CADEPI010000416">
    <property type="protein sequence ID" value="CAB3385501.1"/>
    <property type="molecule type" value="Genomic_DNA"/>
</dbReference>
<dbReference type="PANTHER" id="PTHR22802:SF458">
    <property type="entry name" value="C-TYPE LECTIN DOMAIN-CONTAINING PROTEIN"/>
    <property type="match status" value="1"/>
</dbReference>
<dbReference type="InterPro" id="IPR016186">
    <property type="entry name" value="C-type_lectin-like/link_sf"/>
</dbReference>
<accession>A0A8S1DWQ1</accession>
<evidence type="ECO:0000313" key="3">
    <source>
        <dbReference type="EMBL" id="CAB3385501.1"/>
    </source>
</evidence>
<dbReference type="PROSITE" id="PS50041">
    <property type="entry name" value="C_TYPE_LECTIN_2"/>
    <property type="match status" value="1"/>
</dbReference>
<dbReference type="InterPro" id="IPR051004">
    <property type="entry name" value="DC-SIGN_domain-containing"/>
</dbReference>
<feature type="signal peptide" evidence="1">
    <location>
        <begin position="1"/>
        <end position="20"/>
    </location>
</feature>
<name>A0A8S1DWQ1_9INSE</name>
<dbReference type="AlphaFoldDB" id="A0A8S1DWQ1"/>
<protein>
    <recommendedName>
        <fullName evidence="2">C-type lectin domain-containing protein</fullName>
    </recommendedName>
</protein>
<dbReference type="Gene3D" id="3.10.100.10">
    <property type="entry name" value="Mannose-Binding Protein A, subunit A"/>
    <property type="match status" value="1"/>
</dbReference>
<dbReference type="Pfam" id="PF00059">
    <property type="entry name" value="Lectin_C"/>
    <property type="match status" value="1"/>
</dbReference>
<sequence length="170" mass="19494">MRRALPALFLFAFIAWNAAASPDEGTRNQQRSSLDLVTLANGKKYYFYASLANKKTWYEAKEFCEAHNMHLASPKTQEEIDLLYPAADNVRDDFWLLSASDAGQAAGEFKWHDNSSLPRDSALWNKDDKEPNNFGKGHEVCAYFHTNHGQKLLDYNCDFPYRCFICQLPN</sequence>
<dbReference type="Proteomes" id="UP000494165">
    <property type="component" value="Unassembled WGS sequence"/>
</dbReference>
<evidence type="ECO:0000256" key="1">
    <source>
        <dbReference type="SAM" id="SignalP"/>
    </source>
</evidence>
<evidence type="ECO:0000259" key="2">
    <source>
        <dbReference type="PROSITE" id="PS50041"/>
    </source>
</evidence>
<comment type="caution">
    <text evidence="3">The sequence shown here is derived from an EMBL/GenBank/DDBJ whole genome shotgun (WGS) entry which is preliminary data.</text>
</comment>
<feature type="domain" description="C-type lectin" evidence="2">
    <location>
        <begin position="40"/>
        <end position="158"/>
    </location>
</feature>
<organism evidence="3 4">
    <name type="scientific">Cloeon dipterum</name>
    <dbReference type="NCBI Taxonomy" id="197152"/>
    <lineage>
        <taxon>Eukaryota</taxon>
        <taxon>Metazoa</taxon>
        <taxon>Ecdysozoa</taxon>
        <taxon>Arthropoda</taxon>
        <taxon>Hexapoda</taxon>
        <taxon>Insecta</taxon>
        <taxon>Pterygota</taxon>
        <taxon>Palaeoptera</taxon>
        <taxon>Ephemeroptera</taxon>
        <taxon>Pisciforma</taxon>
        <taxon>Baetidae</taxon>
        <taxon>Cloeon</taxon>
    </lineage>
</organism>
<evidence type="ECO:0000313" key="4">
    <source>
        <dbReference type="Proteomes" id="UP000494165"/>
    </source>
</evidence>
<proteinExistence type="predicted"/>
<dbReference type="SMART" id="SM00034">
    <property type="entry name" value="CLECT"/>
    <property type="match status" value="1"/>
</dbReference>
<dbReference type="OrthoDB" id="7647695at2759"/>
<feature type="chain" id="PRO_5035717926" description="C-type lectin domain-containing protein" evidence="1">
    <location>
        <begin position="21"/>
        <end position="170"/>
    </location>
</feature>
<reference evidence="3 4" key="1">
    <citation type="submission" date="2020-04" db="EMBL/GenBank/DDBJ databases">
        <authorList>
            <person name="Alioto T."/>
            <person name="Alioto T."/>
            <person name="Gomez Garrido J."/>
        </authorList>
    </citation>
    <scope>NUCLEOTIDE SEQUENCE [LARGE SCALE GENOMIC DNA]</scope>
</reference>
<keyword evidence="4" id="KW-1185">Reference proteome</keyword>
<dbReference type="InterPro" id="IPR001304">
    <property type="entry name" value="C-type_lectin-like"/>
</dbReference>
<dbReference type="InterPro" id="IPR016187">
    <property type="entry name" value="CTDL_fold"/>
</dbReference>
<gene>
    <name evidence="3" type="ORF">CLODIP_2_CD01956</name>
</gene>
<keyword evidence="1" id="KW-0732">Signal</keyword>